<gene>
    <name evidence="4" type="ORF">EDB92DRAFT_1860143</name>
</gene>
<feature type="signal peptide" evidence="2">
    <location>
        <begin position="1"/>
        <end position="22"/>
    </location>
</feature>
<dbReference type="Pfam" id="PF00085">
    <property type="entry name" value="Thioredoxin"/>
    <property type="match status" value="1"/>
</dbReference>
<feature type="chain" id="PRO_5041987332" description="Thioredoxin domain-containing protein" evidence="2">
    <location>
        <begin position="23"/>
        <end position="428"/>
    </location>
</feature>
<dbReference type="SUPFAM" id="SSF52833">
    <property type="entry name" value="Thioredoxin-like"/>
    <property type="match status" value="1"/>
</dbReference>
<dbReference type="EMBL" id="JAKELL010000025">
    <property type="protein sequence ID" value="KAH8991693.1"/>
    <property type="molecule type" value="Genomic_DNA"/>
</dbReference>
<dbReference type="GO" id="GO:0034976">
    <property type="term" value="P:response to endoplasmic reticulum stress"/>
    <property type="evidence" value="ECO:0007669"/>
    <property type="project" value="TreeGrafter"/>
</dbReference>
<organism evidence="4 5">
    <name type="scientific">Lactarius akahatsu</name>
    <dbReference type="NCBI Taxonomy" id="416441"/>
    <lineage>
        <taxon>Eukaryota</taxon>
        <taxon>Fungi</taxon>
        <taxon>Dikarya</taxon>
        <taxon>Basidiomycota</taxon>
        <taxon>Agaricomycotina</taxon>
        <taxon>Agaricomycetes</taxon>
        <taxon>Russulales</taxon>
        <taxon>Russulaceae</taxon>
        <taxon>Lactarius</taxon>
    </lineage>
</organism>
<dbReference type="AlphaFoldDB" id="A0AAD4LH66"/>
<dbReference type="PANTHER" id="PTHR45815">
    <property type="entry name" value="PROTEIN DISULFIDE-ISOMERASE A6"/>
    <property type="match status" value="1"/>
</dbReference>
<dbReference type="GO" id="GO:0015035">
    <property type="term" value="F:protein-disulfide reductase activity"/>
    <property type="evidence" value="ECO:0007669"/>
    <property type="project" value="TreeGrafter"/>
</dbReference>
<evidence type="ECO:0000256" key="2">
    <source>
        <dbReference type="SAM" id="SignalP"/>
    </source>
</evidence>
<feature type="domain" description="Thioredoxin" evidence="3">
    <location>
        <begin position="10"/>
        <end position="142"/>
    </location>
</feature>
<dbReference type="Gene3D" id="3.40.30.10">
    <property type="entry name" value="Glutaredoxin"/>
    <property type="match status" value="2"/>
</dbReference>
<feature type="region of interest" description="Disordered" evidence="1">
    <location>
        <begin position="250"/>
        <end position="272"/>
    </location>
</feature>
<dbReference type="PRINTS" id="PR00421">
    <property type="entry name" value="THIOREDOXIN"/>
</dbReference>
<reference evidence="4" key="1">
    <citation type="submission" date="2022-01" db="EMBL/GenBank/DDBJ databases">
        <title>Comparative genomics reveals a dynamic genome evolution in the ectomycorrhizal milk-cap (Lactarius) mushrooms.</title>
        <authorList>
            <consortium name="DOE Joint Genome Institute"/>
            <person name="Lebreton A."/>
            <person name="Tang N."/>
            <person name="Kuo A."/>
            <person name="LaButti K."/>
            <person name="Drula E."/>
            <person name="Barry K."/>
            <person name="Clum A."/>
            <person name="Lipzen A."/>
            <person name="Mousain D."/>
            <person name="Ng V."/>
            <person name="Wang R."/>
            <person name="Wang X."/>
            <person name="Dai Y."/>
            <person name="Henrissat B."/>
            <person name="Grigoriev I.V."/>
            <person name="Guerin-Laguette A."/>
            <person name="Yu F."/>
            <person name="Martin F.M."/>
        </authorList>
    </citation>
    <scope>NUCLEOTIDE SEQUENCE</scope>
    <source>
        <strain evidence="4">QP</strain>
    </source>
</reference>
<dbReference type="PROSITE" id="PS51352">
    <property type="entry name" value="THIOREDOXIN_2"/>
    <property type="match status" value="1"/>
</dbReference>
<evidence type="ECO:0000259" key="3">
    <source>
        <dbReference type="PROSITE" id="PS51352"/>
    </source>
</evidence>
<comment type="caution">
    <text evidence="4">The sequence shown here is derived from an EMBL/GenBank/DDBJ whole genome shotgun (WGS) entry which is preliminary data.</text>
</comment>
<dbReference type="PANTHER" id="PTHR45815:SF3">
    <property type="entry name" value="PROTEIN DISULFIDE-ISOMERASE A6"/>
    <property type="match status" value="1"/>
</dbReference>
<feature type="compositionally biased region" description="Polar residues" evidence="1">
    <location>
        <begin position="375"/>
        <end position="400"/>
    </location>
</feature>
<name>A0AAD4LH66_9AGAM</name>
<feature type="region of interest" description="Disordered" evidence="1">
    <location>
        <begin position="375"/>
        <end position="428"/>
    </location>
</feature>
<evidence type="ECO:0000313" key="4">
    <source>
        <dbReference type="EMBL" id="KAH8991693.1"/>
    </source>
</evidence>
<accession>A0AAD4LH66</accession>
<dbReference type="GO" id="GO:0005788">
    <property type="term" value="C:endoplasmic reticulum lumen"/>
    <property type="evidence" value="ECO:0007669"/>
    <property type="project" value="TreeGrafter"/>
</dbReference>
<proteinExistence type="predicted"/>
<dbReference type="InterPro" id="IPR013766">
    <property type="entry name" value="Thioredoxin_domain"/>
</dbReference>
<evidence type="ECO:0000313" key="5">
    <source>
        <dbReference type="Proteomes" id="UP001201163"/>
    </source>
</evidence>
<dbReference type="Proteomes" id="UP001201163">
    <property type="component" value="Unassembled WGS sequence"/>
</dbReference>
<keyword evidence="5" id="KW-1185">Reference proteome</keyword>
<sequence length="428" mass="47618">MLLPYLHLLALTLALVPSFVTAALYPKDSLVKMINTKGFRNALKENRTSVVAFVASWCGHCKAMVPEYSKAALGLHPLIPLYAVDCDENRSLCAEQGVKGFPTVKLFPRGREQTPILFEQSDRTASAFFYFATRRVPHKNKKLYRLEEYEPWVNDKIDQTRVLLLSKAKDIPLMWKVLANKYRDDFVFANHKDRKGKSSVALGFEAGTKKESKILIFPAGSTKPFLFEGALKYDSISKFFDSILNGTANLSSHTREETQEPTPEEEEIERQQEAQRIALLHGGFTDMIDFEEAIKKYGPDFHGAHGYGASLGDTLKKGEKVDPDEDPIHGAIRIQREKKEQEAKEALKHPMPKTDDPEQVVLNMRTAAVTNHFATGTKVTQASPPTETPNGGSEAVTSPVTPLPSVAEGVPGPERTVPSTAEHIKDEL</sequence>
<dbReference type="InterPro" id="IPR036249">
    <property type="entry name" value="Thioredoxin-like_sf"/>
</dbReference>
<protein>
    <recommendedName>
        <fullName evidence="3">Thioredoxin domain-containing protein</fullName>
    </recommendedName>
</protein>
<evidence type="ECO:0000256" key="1">
    <source>
        <dbReference type="SAM" id="MobiDB-lite"/>
    </source>
</evidence>
<keyword evidence="2" id="KW-0732">Signal</keyword>